<organism evidence="2 3">
    <name type="scientific">Brevibacterium casei</name>
    <dbReference type="NCBI Taxonomy" id="33889"/>
    <lineage>
        <taxon>Bacteria</taxon>
        <taxon>Bacillati</taxon>
        <taxon>Actinomycetota</taxon>
        <taxon>Actinomycetes</taxon>
        <taxon>Micrococcales</taxon>
        <taxon>Brevibacteriaceae</taxon>
        <taxon>Brevibacterium</taxon>
    </lineage>
</organism>
<dbReference type="InterPro" id="IPR036291">
    <property type="entry name" value="NAD(P)-bd_dom_sf"/>
</dbReference>
<dbReference type="PANTHER" id="PTHR32487">
    <property type="entry name" value="3-OXO-DELTA(4,5)-STEROID 5-BETA-REDUCTASE"/>
    <property type="match status" value="1"/>
</dbReference>
<dbReference type="CDD" id="cd08948">
    <property type="entry name" value="5beta-POR_like_SDR_a"/>
    <property type="match status" value="1"/>
</dbReference>
<evidence type="ECO:0000259" key="1">
    <source>
        <dbReference type="Pfam" id="PF22917"/>
    </source>
</evidence>
<gene>
    <name evidence="2" type="ORF">AVW13_15865</name>
</gene>
<protein>
    <submittedName>
        <fullName evidence="2">NAD-dependent dehydratase</fullName>
    </submittedName>
</protein>
<comment type="caution">
    <text evidence="2">The sequence shown here is derived from an EMBL/GenBank/DDBJ whole genome shotgun (WGS) entry which is preliminary data.</text>
</comment>
<dbReference type="Pfam" id="PF22917">
    <property type="entry name" value="PRISE"/>
    <property type="match status" value="1"/>
</dbReference>
<dbReference type="AlphaFoldDB" id="A0AB34XN20"/>
<accession>A0AB34XN20</accession>
<evidence type="ECO:0000313" key="2">
    <source>
        <dbReference type="EMBL" id="KZE13567.1"/>
    </source>
</evidence>
<dbReference type="EMBL" id="LQQR01000042">
    <property type="protein sequence ID" value="KZE13567.1"/>
    <property type="molecule type" value="Genomic_DNA"/>
</dbReference>
<name>A0AB34XN20_9MICO</name>
<dbReference type="PANTHER" id="PTHR32487:SF0">
    <property type="entry name" value="3-OXO-DELTA(4,5)-STEROID 5-BETA-REDUCTASE"/>
    <property type="match status" value="1"/>
</dbReference>
<feature type="domain" description="PRISE-like Rossmann-fold" evidence="1">
    <location>
        <begin position="75"/>
        <end position="307"/>
    </location>
</feature>
<proteinExistence type="predicted"/>
<evidence type="ECO:0000313" key="3">
    <source>
        <dbReference type="Proteomes" id="UP000076612"/>
    </source>
</evidence>
<dbReference type="Proteomes" id="UP000076612">
    <property type="component" value="Unassembled WGS sequence"/>
</dbReference>
<reference evidence="3" key="1">
    <citation type="submission" date="2016-01" db="EMBL/GenBank/DDBJ databases">
        <title>Draft genome of Chromobacterium sp. F49.</title>
        <authorList>
            <person name="Hong K.W."/>
        </authorList>
    </citation>
    <scope>NUCLEOTIDE SEQUENCE [LARGE SCALE GENOMIC DNA]</scope>
    <source>
        <strain evidence="3">M40</strain>
    </source>
</reference>
<dbReference type="InterPro" id="IPR055222">
    <property type="entry name" value="PRISE-like_Rossmann-fold"/>
</dbReference>
<dbReference type="Gene3D" id="3.40.50.720">
    <property type="entry name" value="NAD(P)-binding Rossmann-like Domain"/>
    <property type="match status" value="1"/>
</dbReference>
<dbReference type="SUPFAM" id="SSF51735">
    <property type="entry name" value="NAD(P)-binding Rossmann-fold domains"/>
    <property type="match status" value="1"/>
</dbReference>
<sequence length="369" mass="41172">MTAECQNNGRKLAMSNEPKLLVTGSGGVIGGNVIDYAVRSGISVRGVSRRRPSEAPKGWEHISADLLDPTATSEAFHEVADTTRLVFGAYIEEQEPRRQIETNLALLENTLDGLKSVKAPLEHVTLYQGMKFYGAHLGDFKTPAYEDDPRLVVPNFYYDQEDLLRKRAKADGFNLTIFRPEGVMGYAKGTPMNLLMVIAAYVTIVKELGLPLRFPGPKHVYDHVLYQMSDAELLAEATIWAGGEPQAHGEAFNLTNGDTIRWRHLFEAIADHYGLSTAEPQKFDLAEQMPQYSELWDEIVSKYGLEPTPWSTLVDWNFGDMILNSDFDNVSSTIKVRKAGFPGCHDTIDRTLELLDQLAERKIIPPAGK</sequence>